<gene>
    <name evidence="1" type="ordered locus">BC1003_4212</name>
</gene>
<dbReference type="eggNOG" id="COG5662">
    <property type="taxonomic scope" value="Bacteria"/>
</dbReference>
<sequence length="330" mass="35657">MDDILLMAYVDGNLQPRERKEVERTIGVSADVAERVALLRASALPYRRAFQRQQLPPVPESLARNVAQLIDAYAAASGTRTAGRKDPAAAWASRASGRIPWSSSGRARPWASACARGLEYARPVRARIRAAAPWAALAFVAGAFCCATVLRLTEGSASAVLAQTLSPQAMPAGLSPWVVAAVNYQRLYARETVASDLPIAGLPQIVEDIRRDDGLSIRVPDLRSLGFTLKRVQRLRFNNKALVQMVYLPEKGSPVSLCVITDDKPDATLAQQHVDTMQVVTWRQAKQSYALIGTSGDRDLEAIGKYIAGSGSGDLLSQLLSAHPLARSQS</sequence>
<keyword evidence="1" id="KW-0472">Membrane</keyword>
<dbReference type="KEGG" id="bgf:BC1003_4212"/>
<dbReference type="EMBL" id="CP002218">
    <property type="protein sequence ID" value="ADN60148.1"/>
    <property type="molecule type" value="Genomic_DNA"/>
</dbReference>
<organism evidence="1">
    <name type="scientific">Burkholderia sp. (strain CCGE1003)</name>
    <dbReference type="NCBI Taxonomy" id="640512"/>
    <lineage>
        <taxon>Bacteria</taxon>
        <taxon>Pseudomonadati</taxon>
        <taxon>Pseudomonadota</taxon>
        <taxon>Betaproteobacteria</taxon>
        <taxon>Burkholderiales</taxon>
        <taxon>Burkholderiaceae</taxon>
        <taxon>Burkholderia</taxon>
    </lineage>
</organism>
<dbReference type="OrthoDB" id="6843348at2"/>
<protein>
    <submittedName>
        <fullName evidence="1">Putative transmembrane anti-sigma factor</fullName>
    </submittedName>
</protein>
<reference evidence="1" key="1">
    <citation type="submission" date="2010-09" db="EMBL/GenBank/DDBJ databases">
        <title>Complete sequence of chromosome2 of Burkholderia sp. CCGE1003.</title>
        <authorList>
            <consortium name="US DOE Joint Genome Institute"/>
            <person name="Lucas S."/>
            <person name="Copeland A."/>
            <person name="Lapidus A."/>
            <person name="Cheng J.-F."/>
            <person name="Bruce D."/>
            <person name="Goodwin L."/>
            <person name="Pitluck S."/>
            <person name="Daligault H."/>
            <person name="Davenport K."/>
            <person name="Detter J.C."/>
            <person name="Han C."/>
            <person name="Tapia R."/>
            <person name="Land M."/>
            <person name="Hauser L."/>
            <person name="Jeffries C."/>
            <person name="Kyrpides N."/>
            <person name="Ivanova N."/>
            <person name="Ovchinnikova G."/>
            <person name="Martinez-Romero E."/>
            <person name="Rogel M.A."/>
            <person name="Auchtung J."/>
            <person name="Tiedje J.M."/>
            <person name="Woyke T."/>
        </authorList>
    </citation>
    <scope>NUCLEOTIDE SEQUENCE</scope>
    <source>
        <strain evidence="1">CCGE1003</strain>
    </source>
</reference>
<keyword evidence="1" id="KW-0812">Transmembrane</keyword>
<name>E1TEB9_BURSG</name>
<dbReference type="HOGENOM" id="CLU_893323_0_0_4"/>
<accession>E1TEB9</accession>
<dbReference type="AlphaFoldDB" id="E1TEB9"/>
<proteinExistence type="predicted"/>
<evidence type="ECO:0000313" key="1">
    <source>
        <dbReference type="EMBL" id="ADN60148.1"/>
    </source>
</evidence>
<dbReference type="STRING" id="640512.BC1003_4212"/>